<dbReference type="EMBL" id="JAWHQM010000001">
    <property type="protein sequence ID" value="KAK5624423.1"/>
    <property type="molecule type" value="Genomic_DNA"/>
</dbReference>
<accession>A0AAN7UA83</accession>
<dbReference type="Pfam" id="PF24883">
    <property type="entry name" value="NPHP3_N"/>
    <property type="match status" value="1"/>
</dbReference>
<dbReference type="AlphaFoldDB" id="A0AAN7UA83"/>
<evidence type="ECO:0008006" key="6">
    <source>
        <dbReference type="Google" id="ProtNLM"/>
    </source>
</evidence>
<protein>
    <recommendedName>
        <fullName evidence="6">NACHT domain-containing protein</fullName>
    </recommendedName>
</protein>
<evidence type="ECO:0000313" key="5">
    <source>
        <dbReference type="Proteomes" id="UP001305414"/>
    </source>
</evidence>
<proteinExistence type="predicted"/>
<dbReference type="Proteomes" id="UP001305414">
    <property type="component" value="Unassembled WGS sequence"/>
</dbReference>
<keyword evidence="5" id="KW-1185">Reference proteome</keyword>
<dbReference type="InterPro" id="IPR027417">
    <property type="entry name" value="P-loop_NTPase"/>
</dbReference>
<feature type="domain" description="DUF7791" evidence="3">
    <location>
        <begin position="663"/>
        <end position="740"/>
    </location>
</feature>
<dbReference type="InterPro" id="IPR056884">
    <property type="entry name" value="NPHP3-like_N"/>
</dbReference>
<feature type="domain" description="Nephrocystin 3-like N-terminal" evidence="2">
    <location>
        <begin position="320"/>
        <end position="501"/>
    </location>
</feature>
<dbReference type="PANTHER" id="PTHR10039:SF5">
    <property type="entry name" value="NACHT DOMAIN-CONTAINING PROTEIN"/>
    <property type="match status" value="1"/>
</dbReference>
<dbReference type="PANTHER" id="PTHR10039">
    <property type="entry name" value="AMELOGENIN"/>
    <property type="match status" value="1"/>
</dbReference>
<evidence type="ECO:0000256" key="1">
    <source>
        <dbReference type="ARBA" id="ARBA00022737"/>
    </source>
</evidence>
<comment type="caution">
    <text evidence="4">The sequence shown here is derived from an EMBL/GenBank/DDBJ whole genome shotgun (WGS) entry which is preliminary data.</text>
</comment>
<reference evidence="4 5" key="1">
    <citation type="submission" date="2023-10" db="EMBL/GenBank/DDBJ databases">
        <title>Draft genome sequence of Xylaria bambusicola isolate GMP-LS, the root and basal stem rot pathogen of sugarcane in Indonesia.</title>
        <authorList>
            <person name="Selvaraj P."/>
            <person name="Muralishankar V."/>
            <person name="Muruganantham S."/>
            <person name="Sp S."/>
            <person name="Haryani S."/>
            <person name="Lau K.J.X."/>
            <person name="Naqvi N.I."/>
        </authorList>
    </citation>
    <scope>NUCLEOTIDE SEQUENCE [LARGE SCALE GENOMIC DNA]</scope>
    <source>
        <strain evidence="4">GMP-LS</strain>
    </source>
</reference>
<evidence type="ECO:0000259" key="2">
    <source>
        <dbReference type="Pfam" id="PF24883"/>
    </source>
</evidence>
<gene>
    <name evidence="4" type="ORF">RRF57_000139</name>
</gene>
<dbReference type="Gene3D" id="3.40.50.300">
    <property type="entry name" value="P-loop containing nucleotide triphosphate hydrolases"/>
    <property type="match status" value="1"/>
</dbReference>
<organism evidence="4 5">
    <name type="scientific">Xylaria bambusicola</name>
    <dbReference type="NCBI Taxonomy" id="326684"/>
    <lineage>
        <taxon>Eukaryota</taxon>
        <taxon>Fungi</taxon>
        <taxon>Dikarya</taxon>
        <taxon>Ascomycota</taxon>
        <taxon>Pezizomycotina</taxon>
        <taxon>Sordariomycetes</taxon>
        <taxon>Xylariomycetidae</taxon>
        <taxon>Xylariales</taxon>
        <taxon>Xylariaceae</taxon>
        <taxon>Xylaria</taxon>
    </lineage>
</organism>
<dbReference type="Pfam" id="PF25053">
    <property type="entry name" value="DUF7791"/>
    <property type="match status" value="1"/>
</dbReference>
<dbReference type="SUPFAM" id="SSF52540">
    <property type="entry name" value="P-loop containing nucleoside triphosphate hydrolases"/>
    <property type="match status" value="1"/>
</dbReference>
<keyword evidence="1" id="KW-0677">Repeat</keyword>
<name>A0AAN7UA83_9PEZI</name>
<dbReference type="InterPro" id="IPR056693">
    <property type="entry name" value="DUF7791"/>
</dbReference>
<sequence>MYLYVDTCLGGGKNIPSNGMDPLTILSVAAAVAQFLDFTSGIIVNTKEAYESSVGQIQNDIDLSKIAHDFSSLTHNLSSKMPKLMQEDNSDNTALKVEKDAIDILLRLCRESKAINKEIQAVLTKLRVQGTTKIRLAAESFVVALRRVWSTDKIQQLEHRLDENRKQITMAMLVVSWYVRGQAENDRITMKQFAKDRRFLIDQLKNIDEITRSYGQQILQLIRPQTANKQQEARGILAYAIDSRWDPSSFMTTGAEKLEKLEPSDHVAIRMREERIAEVIMNSLSFETIGHRESTVPKAYSDTFEWVFGNPQTDGTPRWPDLREWATGQSKLIYWISGKPGAGKSTLTKFLVGDKRLEDYLQQWSNPSELLLATYYSWNAGNRLQKSHQGLFRAILHQCLKRFPRQLVPRVFPNRWALVQLFSPDTPVALPDWRPWELLAGFRALLSLADQGPLDGGLSVKVALIIDGLDEFDDDEDHMSLVELLKEAATYNNAKLCVSSRPLNIFRDAFNQNPMLQLEQLTHTDIKHYVHDQFRRSPGFSEMKHIHPVQAKKLLNDIVQKAQGVFLWVSVVVRSLLLSFQEGDKLSDVQVTLDGLPEHLDRLFLAIWRRTNPINNVEGAHFFMLLDVCQEHDLVPYASTIFWGDDDAPTDLETAVEDDSFVACAISSLSRRLNSRTRGLLEIYGIADTWSSRVDYMHRTVKEWVGDNWEMITSSAKLDFDAHFWVLKGEVHRMAMLDNVSIELSRDTVCHHLQKLFRITAMADSHLNNTEMLVQVLNKLDSTLMKPLQLGSAQPHAPLLTFEEKKQTPSNRTKKTVTHWSNHLHSYKAWMPIRRLCLKGWRNHDFLRLMAQIPIPQYVEYTLNQNASASISEPEMVPLLVSAVMGGCQENPETWHPRTRSESERLDLVKFTLQHVSLKEVQETLVFLHNDSFFYRSWDAEFIAATRDILNAYLCTEGMPMLDILSSPGSAGTKSEVVDMQKAPGSTTSMLVATSRKPKHPRRFLRRWAKALFRRSMST</sequence>
<evidence type="ECO:0000259" key="3">
    <source>
        <dbReference type="Pfam" id="PF25053"/>
    </source>
</evidence>
<evidence type="ECO:0000313" key="4">
    <source>
        <dbReference type="EMBL" id="KAK5624423.1"/>
    </source>
</evidence>